<keyword evidence="1" id="KW-0472">Membrane</keyword>
<keyword evidence="1" id="KW-1133">Transmembrane helix</keyword>
<sequence length="130" mass="15032">MKFPVRFLLNTFLVGEAEREESGMRAGRILTSILLISLLSGCHARDYWGHMDDRGHGMMDYWYGGILMWIVVLLILGIAVYFIVVAARSGRREAPPTRREETPLEILRVRYAKGEITKEQFEAMKRDLQE</sequence>
<evidence type="ECO:0000259" key="2">
    <source>
        <dbReference type="Pfam" id="PF09851"/>
    </source>
</evidence>
<dbReference type="Proteomes" id="UP000265882">
    <property type="component" value="Unassembled WGS sequence"/>
</dbReference>
<dbReference type="EMBL" id="QZKU01000128">
    <property type="protein sequence ID" value="RJP16047.1"/>
    <property type="molecule type" value="Genomic_DNA"/>
</dbReference>
<accession>A0A3A4N1R4</accession>
<name>A0A3A4N1R4_ABYX5</name>
<dbReference type="InterPro" id="IPR018649">
    <property type="entry name" value="SHOCT"/>
</dbReference>
<gene>
    <name evidence="3" type="ORF">C4520_18705</name>
</gene>
<feature type="transmembrane region" description="Helical" evidence="1">
    <location>
        <begin position="60"/>
        <end position="84"/>
    </location>
</feature>
<dbReference type="AlphaFoldDB" id="A0A3A4N1R4"/>
<protein>
    <submittedName>
        <fullName evidence="3">SHOCT domain-containing protein</fullName>
    </submittedName>
</protein>
<evidence type="ECO:0000256" key="1">
    <source>
        <dbReference type="SAM" id="Phobius"/>
    </source>
</evidence>
<proteinExistence type="predicted"/>
<dbReference type="Pfam" id="PF09851">
    <property type="entry name" value="SHOCT"/>
    <property type="match status" value="1"/>
</dbReference>
<keyword evidence="1" id="KW-0812">Transmembrane</keyword>
<organism evidence="3 4">
    <name type="scientific">Abyssobacteria bacterium (strain SURF_5)</name>
    <dbReference type="NCBI Taxonomy" id="2093360"/>
    <lineage>
        <taxon>Bacteria</taxon>
        <taxon>Pseudomonadati</taxon>
        <taxon>Candidatus Hydrogenedentota</taxon>
        <taxon>Candidatus Abyssobacteria</taxon>
    </lineage>
</organism>
<feature type="domain" description="SHOCT" evidence="2">
    <location>
        <begin position="102"/>
        <end position="128"/>
    </location>
</feature>
<evidence type="ECO:0000313" key="4">
    <source>
        <dbReference type="Proteomes" id="UP000265882"/>
    </source>
</evidence>
<reference evidence="3 4" key="1">
    <citation type="journal article" date="2017" name="ISME J.">
        <title>Energy and carbon metabolisms in a deep terrestrial subsurface fluid microbial community.</title>
        <authorList>
            <person name="Momper L."/>
            <person name="Jungbluth S.P."/>
            <person name="Lee M.D."/>
            <person name="Amend J.P."/>
        </authorList>
    </citation>
    <scope>NUCLEOTIDE SEQUENCE [LARGE SCALE GENOMIC DNA]</scope>
    <source>
        <strain evidence="3">SURF_5</strain>
    </source>
</reference>
<evidence type="ECO:0000313" key="3">
    <source>
        <dbReference type="EMBL" id="RJP16047.1"/>
    </source>
</evidence>
<comment type="caution">
    <text evidence="3">The sequence shown here is derived from an EMBL/GenBank/DDBJ whole genome shotgun (WGS) entry which is preliminary data.</text>
</comment>